<dbReference type="InterPro" id="IPR000515">
    <property type="entry name" value="MetI-like"/>
</dbReference>
<feature type="transmembrane region" description="Helical" evidence="8">
    <location>
        <begin position="543"/>
        <end position="564"/>
    </location>
</feature>
<organism evidence="11 12">
    <name type="scientific">Occultella gossypii</name>
    <dbReference type="NCBI Taxonomy" id="2800820"/>
    <lineage>
        <taxon>Bacteria</taxon>
        <taxon>Bacillati</taxon>
        <taxon>Actinomycetota</taxon>
        <taxon>Actinomycetes</taxon>
        <taxon>Micrococcales</taxon>
        <taxon>Ruaniaceae</taxon>
        <taxon>Occultella</taxon>
    </lineage>
</organism>
<keyword evidence="5 8" id="KW-0812">Transmembrane</keyword>
<dbReference type="RefSeq" id="WP_223401995.1">
    <property type="nucleotide sequence ID" value="NZ_JAGSHT010000002.1"/>
</dbReference>
<comment type="subcellular location">
    <subcellularLocation>
        <location evidence="1">Cell inner membrane</location>
        <topology evidence="1">Multi-pass membrane protein</topology>
    </subcellularLocation>
    <subcellularLocation>
        <location evidence="8">Cell membrane</location>
        <topology evidence="8">Multi-pass membrane protein</topology>
    </subcellularLocation>
</comment>
<dbReference type="PROSITE" id="PS50928">
    <property type="entry name" value="ABC_TM1"/>
    <property type="match status" value="2"/>
</dbReference>
<gene>
    <name evidence="11" type="ORF">KCQ71_01250</name>
</gene>
<protein>
    <submittedName>
        <fullName evidence="11">Iron ABC transporter permease</fullName>
    </submittedName>
</protein>
<feature type="transmembrane region" description="Helical" evidence="8">
    <location>
        <begin position="484"/>
        <end position="505"/>
    </location>
</feature>
<dbReference type="Gene3D" id="1.10.3720.10">
    <property type="entry name" value="MetI-like"/>
    <property type="match status" value="2"/>
</dbReference>
<keyword evidence="4" id="KW-0997">Cell inner membrane</keyword>
<proteinExistence type="inferred from homology"/>
<evidence type="ECO:0000313" key="12">
    <source>
        <dbReference type="Proteomes" id="UP000826651"/>
    </source>
</evidence>
<evidence type="ECO:0000256" key="9">
    <source>
        <dbReference type="SAM" id="MobiDB-lite"/>
    </source>
</evidence>
<feature type="domain" description="ABC transmembrane type-1" evidence="10">
    <location>
        <begin position="66"/>
        <end position="271"/>
    </location>
</feature>
<evidence type="ECO:0000256" key="2">
    <source>
        <dbReference type="ARBA" id="ARBA00022448"/>
    </source>
</evidence>
<feature type="compositionally biased region" description="Polar residues" evidence="9">
    <location>
        <begin position="605"/>
        <end position="615"/>
    </location>
</feature>
<dbReference type="EMBL" id="JAGSHT010000002">
    <property type="protein sequence ID" value="MBZ2194763.1"/>
    <property type="molecule type" value="Genomic_DNA"/>
</dbReference>
<keyword evidence="3" id="KW-1003">Cell membrane</keyword>
<evidence type="ECO:0000256" key="7">
    <source>
        <dbReference type="ARBA" id="ARBA00023136"/>
    </source>
</evidence>
<evidence type="ECO:0000256" key="3">
    <source>
        <dbReference type="ARBA" id="ARBA00022475"/>
    </source>
</evidence>
<dbReference type="PANTHER" id="PTHR43357:SF4">
    <property type="entry name" value="INNER MEMBRANE ABC TRANSPORTER PERMEASE PROTEIN YDCV"/>
    <property type="match status" value="1"/>
</dbReference>
<feature type="transmembrane region" description="Helical" evidence="8">
    <location>
        <begin position="101"/>
        <end position="125"/>
    </location>
</feature>
<evidence type="ECO:0000256" key="1">
    <source>
        <dbReference type="ARBA" id="ARBA00004429"/>
    </source>
</evidence>
<dbReference type="InterPro" id="IPR035906">
    <property type="entry name" value="MetI-like_sf"/>
</dbReference>
<keyword evidence="2 8" id="KW-0813">Transport</keyword>
<dbReference type="CDD" id="cd06261">
    <property type="entry name" value="TM_PBP2"/>
    <property type="match status" value="2"/>
</dbReference>
<feature type="transmembrane region" description="Helical" evidence="8">
    <location>
        <begin position="399"/>
        <end position="420"/>
    </location>
</feature>
<feature type="region of interest" description="Disordered" evidence="9">
    <location>
        <begin position="568"/>
        <end position="615"/>
    </location>
</feature>
<feature type="transmembrane region" description="Helical" evidence="8">
    <location>
        <begin position="145"/>
        <end position="173"/>
    </location>
</feature>
<name>A0ABS7S360_9MICO</name>
<feature type="transmembrane region" description="Helical" evidence="8">
    <location>
        <begin position="426"/>
        <end position="446"/>
    </location>
</feature>
<feature type="transmembrane region" description="Helical" evidence="8">
    <location>
        <begin position="12"/>
        <end position="32"/>
    </location>
</feature>
<dbReference type="SUPFAM" id="SSF161098">
    <property type="entry name" value="MetI-like"/>
    <property type="match status" value="2"/>
</dbReference>
<keyword evidence="6 8" id="KW-1133">Transmembrane helix</keyword>
<evidence type="ECO:0000313" key="11">
    <source>
        <dbReference type="EMBL" id="MBZ2194763.1"/>
    </source>
</evidence>
<evidence type="ECO:0000256" key="8">
    <source>
        <dbReference type="RuleBase" id="RU363032"/>
    </source>
</evidence>
<comment type="similarity">
    <text evidence="8">Belongs to the binding-protein-dependent transport system permease family.</text>
</comment>
<feature type="domain" description="ABC transmembrane type-1" evidence="10">
    <location>
        <begin position="361"/>
        <end position="561"/>
    </location>
</feature>
<keyword evidence="7 8" id="KW-0472">Membrane</keyword>
<comment type="caution">
    <text evidence="11">The sequence shown here is derived from an EMBL/GenBank/DDBJ whole genome shotgun (WGS) entry which is preliminary data.</text>
</comment>
<feature type="transmembrane region" description="Helical" evidence="8">
    <location>
        <begin position="70"/>
        <end position="89"/>
    </location>
</feature>
<feature type="transmembrane region" description="Helical" evidence="8">
    <location>
        <begin position="302"/>
        <end position="328"/>
    </location>
</feature>
<feature type="transmembrane region" description="Helical" evidence="8">
    <location>
        <begin position="361"/>
        <end position="387"/>
    </location>
</feature>
<sequence>MNRSGVRGMLRSPFVIVTGVVLAWFVVTFLVWPNANLLIATFFPDGTLTLRAVDKLISSERAMRSLTNSFLLAVVLSVTVNAVGIFIVLVTKYFDIKGARLLWFGYASTFIYGGIVLAAGYKFIYGENGIATDVLLRFFPGLDPAWFTGFFAVVFVMTFATTTNHMLFVSGALGKVDQQTLEAAKSMGASDWTILWRVVLPMLRPVLFAVTILTFLGGLGALSAPQVLGGREFQTIAPMILTFSTSLTSRDIAALLALVLGVATIVLLVVLTRVEKGGTYFSLSKVSSELVKQKISNPVVNVVVHVLAYALFAVYTLPVVLIVLYSFVDSRAIESGELSFGAMSLDNYARVLGQSSGLRPFIVSVVYSGLAAVISVVGLIFVTRILSKYRNWLTTAVEYLLHIPWILPATMIALGLIMSYDHPNLLVGNIVLTGTTVILLISFVIGKIPFTLRLLKASFASVNDTLEEAASLMGARMMYIFRRILMPAVLPTALAVGALNFNSLLDDYDTAVFLAHPLFQPLGLVIKANTDGAVSLDARANTFVYTVLLMVITGVTMYLVYGRAMRPGKGRRRRAGRGVLPTSGGASVAPVPDASTRPGAGVTARTATQPSAEVA</sequence>
<evidence type="ECO:0000256" key="6">
    <source>
        <dbReference type="ARBA" id="ARBA00022989"/>
    </source>
</evidence>
<dbReference type="PANTHER" id="PTHR43357">
    <property type="entry name" value="INNER MEMBRANE ABC TRANSPORTER PERMEASE PROTEIN YDCV"/>
    <property type="match status" value="1"/>
</dbReference>
<evidence type="ECO:0000256" key="5">
    <source>
        <dbReference type="ARBA" id="ARBA00022692"/>
    </source>
</evidence>
<dbReference type="Pfam" id="PF00528">
    <property type="entry name" value="BPD_transp_1"/>
    <property type="match status" value="2"/>
</dbReference>
<accession>A0ABS7S360</accession>
<reference evidence="11 12" key="1">
    <citation type="submission" date="2021-04" db="EMBL/GenBank/DDBJ databases">
        <title>Ruania sp. nov., isolated from sandy soil of mangrove forest.</title>
        <authorList>
            <person name="Ge X."/>
            <person name="Huang R."/>
            <person name="Liu W."/>
        </authorList>
    </citation>
    <scope>NUCLEOTIDE SEQUENCE [LARGE SCALE GENOMIC DNA]</scope>
    <source>
        <strain evidence="11 12">N2-46</strain>
    </source>
</reference>
<dbReference type="Proteomes" id="UP000826651">
    <property type="component" value="Unassembled WGS sequence"/>
</dbReference>
<keyword evidence="12" id="KW-1185">Reference proteome</keyword>
<feature type="transmembrane region" description="Helical" evidence="8">
    <location>
        <begin position="252"/>
        <end position="271"/>
    </location>
</feature>
<evidence type="ECO:0000259" key="10">
    <source>
        <dbReference type="PROSITE" id="PS50928"/>
    </source>
</evidence>
<evidence type="ECO:0000256" key="4">
    <source>
        <dbReference type="ARBA" id="ARBA00022519"/>
    </source>
</evidence>